<dbReference type="Pfam" id="PF00248">
    <property type="entry name" value="Aldo_ket_red"/>
    <property type="match status" value="1"/>
</dbReference>
<evidence type="ECO:0000259" key="4">
    <source>
        <dbReference type="Pfam" id="PF00248"/>
    </source>
</evidence>
<dbReference type="Gene3D" id="3.40.50.12240">
    <property type="match status" value="1"/>
</dbReference>
<sequence length="367" mass="39107">MGDGLTIQEGSSVKATGRIAQIPVSEAYLGCVVNALAKPIDGREMASMSLQLCGGGSLSLARHRSSQSTRASASENVSTLNREEEKVRLGGSDLMVTSLGLVLGDGGTLPTGMTHNGMVFTTIVTVVYIVRLGEIGAQSQPLPSSPPSSPPSEVRNKLCLNKDNEKKLMADRKLKAAKAAFNTSVDGGITFFDTAEVYGTRNSVAETNSDKYSKISGQEYGEMKKKGLETLTISSRKGDPTGIKSGALTGKYTPQNTPTGPRGRIYTPEFFTKASLPPYPLPRYSTSTLAHKNKRIGQGYRKSPTQVALNWLVAQGNVVPIPGAKNAEQATEFLGALGWSLTEQEVEELHSLASETKPVIGFPVEKL</sequence>
<evidence type="ECO:0000313" key="5">
    <source>
        <dbReference type="EMBL" id="KAK1308400.1"/>
    </source>
</evidence>
<dbReference type="Proteomes" id="UP001180020">
    <property type="component" value="Unassembled WGS sequence"/>
</dbReference>
<feature type="compositionally biased region" description="Polar residues" evidence="3">
    <location>
        <begin position="66"/>
        <end position="80"/>
    </location>
</feature>
<dbReference type="GO" id="GO:0016491">
    <property type="term" value="F:oxidoreductase activity"/>
    <property type="evidence" value="ECO:0007669"/>
    <property type="project" value="UniProtKB-KW"/>
</dbReference>
<comment type="caution">
    <text evidence="5">The sequence shown here is derived from an EMBL/GenBank/DDBJ whole genome shotgun (WGS) entry which is preliminary data.</text>
</comment>
<dbReference type="EMBL" id="JAUJYO010000009">
    <property type="protein sequence ID" value="KAK1308400.1"/>
    <property type="molecule type" value="Genomic_DNA"/>
</dbReference>
<dbReference type="PANTHER" id="PTHR43625:SF88">
    <property type="entry name" value="OS07G0143000 PROTEIN"/>
    <property type="match status" value="1"/>
</dbReference>
<feature type="region of interest" description="Disordered" evidence="3">
    <location>
        <begin position="64"/>
        <end position="84"/>
    </location>
</feature>
<dbReference type="InterPro" id="IPR036812">
    <property type="entry name" value="NAD(P)_OxRdtase_dom_sf"/>
</dbReference>
<accession>A0AAV9E5Y4</accession>
<reference evidence="5" key="2">
    <citation type="submission" date="2023-06" db="EMBL/GenBank/DDBJ databases">
        <authorList>
            <person name="Ma L."/>
            <person name="Liu K.-W."/>
            <person name="Li Z."/>
            <person name="Hsiao Y.-Y."/>
            <person name="Qi Y."/>
            <person name="Fu T."/>
            <person name="Tang G."/>
            <person name="Zhang D."/>
            <person name="Sun W.-H."/>
            <person name="Liu D.-K."/>
            <person name="Li Y."/>
            <person name="Chen G.-Z."/>
            <person name="Liu X.-D."/>
            <person name="Liao X.-Y."/>
            <person name="Jiang Y.-T."/>
            <person name="Yu X."/>
            <person name="Hao Y."/>
            <person name="Huang J."/>
            <person name="Zhao X.-W."/>
            <person name="Ke S."/>
            <person name="Chen Y.-Y."/>
            <person name="Wu W.-L."/>
            <person name="Hsu J.-L."/>
            <person name="Lin Y.-F."/>
            <person name="Huang M.-D."/>
            <person name="Li C.-Y."/>
            <person name="Huang L."/>
            <person name="Wang Z.-W."/>
            <person name="Zhao X."/>
            <person name="Zhong W.-Y."/>
            <person name="Peng D.-H."/>
            <person name="Ahmad S."/>
            <person name="Lan S."/>
            <person name="Zhang J.-S."/>
            <person name="Tsai W.-C."/>
            <person name="Van De Peer Y."/>
            <person name="Liu Z.-J."/>
        </authorList>
    </citation>
    <scope>NUCLEOTIDE SEQUENCE</scope>
    <source>
        <strain evidence="5">CP</strain>
        <tissue evidence="5">Leaves</tissue>
    </source>
</reference>
<name>A0AAV9E5Y4_ACOCL</name>
<feature type="region of interest" description="Disordered" evidence="3">
    <location>
        <begin position="234"/>
        <end position="264"/>
    </location>
</feature>
<reference evidence="5" key="1">
    <citation type="journal article" date="2023" name="Nat. Commun.">
        <title>Diploid and tetraploid genomes of Acorus and the evolution of monocots.</title>
        <authorList>
            <person name="Ma L."/>
            <person name="Liu K.W."/>
            <person name="Li Z."/>
            <person name="Hsiao Y.Y."/>
            <person name="Qi Y."/>
            <person name="Fu T."/>
            <person name="Tang G.D."/>
            <person name="Zhang D."/>
            <person name="Sun W.H."/>
            <person name="Liu D.K."/>
            <person name="Li Y."/>
            <person name="Chen G.Z."/>
            <person name="Liu X.D."/>
            <person name="Liao X.Y."/>
            <person name="Jiang Y.T."/>
            <person name="Yu X."/>
            <person name="Hao Y."/>
            <person name="Huang J."/>
            <person name="Zhao X.W."/>
            <person name="Ke S."/>
            <person name="Chen Y.Y."/>
            <person name="Wu W.L."/>
            <person name="Hsu J.L."/>
            <person name="Lin Y.F."/>
            <person name="Huang M.D."/>
            <person name="Li C.Y."/>
            <person name="Huang L."/>
            <person name="Wang Z.W."/>
            <person name="Zhao X."/>
            <person name="Zhong W.Y."/>
            <person name="Peng D.H."/>
            <person name="Ahmad S."/>
            <person name="Lan S."/>
            <person name="Zhang J.S."/>
            <person name="Tsai W.C."/>
            <person name="Van de Peer Y."/>
            <person name="Liu Z.J."/>
        </authorList>
    </citation>
    <scope>NUCLEOTIDE SEQUENCE</scope>
    <source>
        <strain evidence="5">CP</strain>
    </source>
</reference>
<proteinExistence type="predicted"/>
<dbReference type="InterPro" id="IPR023210">
    <property type="entry name" value="NADP_OxRdtase_dom"/>
</dbReference>
<protein>
    <submittedName>
        <fullName evidence="5">Oxidoreductase</fullName>
    </submittedName>
</protein>
<dbReference type="InterPro" id="IPR050791">
    <property type="entry name" value="Aldo-Keto_reductase"/>
</dbReference>
<dbReference type="SUPFAM" id="SSF51430">
    <property type="entry name" value="NAD(P)-linked oxidoreductase"/>
    <property type="match status" value="2"/>
</dbReference>
<evidence type="ECO:0000313" key="6">
    <source>
        <dbReference type="Proteomes" id="UP001180020"/>
    </source>
</evidence>
<dbReference type="AlphaFoldDB" id="A0AAV9E5Y4"/>
<feature type="domain" description="NADP-dependent oxidoreductase" evidence="4">
    <location>
        <begin position="244"/>
        <end position="352"/>
    </location>
</feature>
<dbReference type="PANTHER" id="PTHR43625">
    <property type="entry name" value="AFLATOXIN B1 ALDEHYDE REDUCTASE"/>
    <property type="match status" value="1"/>
</dbReference>
<dbReference type="Gene3D" id="3.20.20.100">
    <property type="entry name" value="NADP-dependent oxidoreductase domain"/>
    <property type="match status" value="1"/>
</dbReference>
<evidence type="ECO:0000256" key="3">
    <source>
        <dbReference type="SAM" id="MobiDB-lite"/>
    </source>
</evidence>
<dbReference type="GO" id="GO:0005737">
    <property type="term" value="C:cytoplasm"/>
    <property type="evidence" value="ECO:0007669"/>
    <property type="project" value="TreeGrafter"/>
</dbReference>
<evidence type="ECO:0000256" key="2">
    <source>
        <dbReference type="ARBA" id="ARBA00023002"/>
    </source>
</evidence>
<keyword evidence="1" id="KW-0521">NADP</keyword>
<evidence type="ECO:0000256" key="1">
    <source>
        <dbReference type="ARBA" id="ARBA00022857"/>
    </source>
</evidence>
<keyword evidence="2" id="KW-0560">Oxidoreductase</keyword>
<keyword evidence="6" id="KW-1185">Reference proteome</keyword>
<gene>
    <name evidence="5" type="ORF">QJS10_CPA09g01127</name>
</gene>
<organism evidence="5 6">
    <name type="scientific">Acorus calamus</name>
    <name type="common">Sweet flag</name>
    <dbReference type="NCBI Taxonomy" id="4465"/>
    <lineage>
        <taxon>Eukaryota</taxon>
        <taxon>Viridiplantae</taxon>
        <taxon>Streptophyta</taxon>
        <taxon>Embryophyta</taxon>
        <taxon>Tracheophyta</taxon>
        <taxon>Spermatophyta</taxon>
        <taxon>Magnoliopsida</taxon>
        <taxon>Liliopsida</taxon>
        <taxon>Acoraceae</taxon>
        <taxon>Acorus</taxon>
    </lineage>
</organism>